<comment type="similarity">
    <text evidence="10">In the N-terminal section; belongs to the methyltransferase superfamily. tRNA (mnm(5)s(2)U34)-methyltransferase family.</text>
</comment>
<dbReference type="HAMAP" id="MF_01102">
    <property type="entry name" value="MnmC"/>
    <property type="match status" value="1"/>
</dbReference>
<dbReference type="InterPro" id="IPR006076">
    <property type="entry name" value="FAD-dep_OxRdtase"/>
</dbReference>
<dbReference type="GO" id="GO:0005737">
    <property type="term" value="C:cytoplasm"/>
    <property type="evidence" value="ECO:0007669"/>
    <property type="project" value="UniProtKB-SubCell"/>
</dbReference>
<dbReference type="NCBIfam" id="NF033855">
    <property type="entry name" value="tRNA_MNMC2"/>
    <property type="match status" value="1"/>
</dbReference>
<evidence type="ECO:0000256" key="6">
    <source>
        <dbReference type="ARBA" id="ARBA00022694"/>
    </source>
</evidence>
<comment type="similarity">
    <text evidence="10">In the C-terminal section; belongs to the DAO family.</text>
</comment>
<dbReference type="AlphaFoldDB" id="A0A1G7CE93"/>
<dbReference type="STRING" id="637679.GCA_001550055_03154"/>
<evidence type="ECO:0000313" key="14">
    <source>
        <dbReference type="EMBL" id="SDE37657.1"/>
    </source>
</evidence>
<dbReference type="Pfam" id="PF05430">
    <property type="entry name" value="Methyltransf_30"/>
    <property type="match status" value="1"/>
</dbReference>
<evidence type="ECO:0000256" key="11">
    <source>
        <dbReference type="SAM" id="MobiDB-lite"/>
    </source>
</evidence>
<keyword evidence="8 10" id="KW-0560">Oxidoreductase</keyword>
<evidence type="ECO:0000256" key="7">
    <source>
        <dbReference type="ARBA" id="ARBA00022827"/>
    </source>
</evidence>
<dbReference type="EMBL" id="FNAK01000006">
    <property type="protein sequence ID" value="SDE37657.1"/>
    <property type="molecule type" value="Genomic_DNA"/>
</dbReference>
<dbReference type="InterPro" id="IPR036188">
    <property type="entry name" value="FAD/NAD-bd_sf"/>
</dbReference>
<dbReference type="NCBIfam" id="NF002481">
    <property type="entry name" value="PRK01747.1-2"/>
    <property type="match status" value="1"/>
</dbReference>
<dbReference type="GO" id="GO:0002097">
    <property type="term" value="P:tRNA wobble base modification"/>
    <property type="evidence" value="ECO:0007669"/>
    <property type="project" value="UniProtKB-UniRule"/>
</dbReference>
<dbReference type="EC" id="2.1.1.61" evidence="10"/>
<evidence type="ECO:0000256" key="1">
    <source>
        <dbReference type="ARBA" id="ARBA00022490"/>
    </source>
</evidence>
<dbReference type="RefSeq" id="WP_068306867.1">
    <property type="nucleotide sequence ID" value="NZ_FNAK01000006.1"/>
</dbReference>
<dbReference type="InterPro" id="IPR017610">
    <property type="entry name" value="tRNA_S-uridine_synth_MnmC_C"/>
</dbReference>
<dbReference type="Proteomes" id="UP000183685">
    <property type="component" value="Unassembled WGS sequence"/>
</dbReference>
<comment type="catalytic activity">
    <reaction evidence="10">
        <text>5-aminomethyl-2-thiouridine(34) in tRNA + S-adenosyl-L-methionine = 5-methylaminomethyl-2-thiouridine(34) in tRNA + S-adenosyl-L-homocysteine + H(+)</text>
        <dbReference type="Rhea" id="RHEA:19569"/>
        <dbReference type="Rhea" id="RHEA-COMP:10195"/>
        <dbReference type="Rhea" id="RHEA-COMP:10197"/>
        <dbReference type="ChEBI" id="CHEBI:15378"/>
        <dbReference type="ChEBI" id="CHEBI:57856"/>
        <dbReference type="ChEBI" id="CHEBI:59789"/>
        <dbReference type="ChEBI" id="CHEBI:74454"/>
        <dbReference type="ChEBI" id="CHEBI:74455"/>
        <dbReference type="EC" id="2.1.1.61"/>
    </reaction>
</comment>
<evidence type="ECO:0000259" key="13">
    <source>
        <dbReference type="Pfam" id="PF05430"/>
    </source>
</evidence>
<evidence type="ECO:0000256" key="10">
    <source>
        <dbReference type="HAMAP-Rule" id="MF_01102"/>
    </source>
</evidence>
<organism evidence="14 15">
    <name type="scientific">Kordiimonas lacus</name>
    <dbReference type="NCBI Taxonomy" id="637679"/>
    <lineage>
        <taxon>Bacteria</taxon>
        <taxon>Pseudomonadati</taxon>
        <taxon>Pseudomonadota</taxon>
        <taxon>Alphaproteobacteria</taxon>
        <taxon>Kordiimonadales</taxon>
        <taxon>Kordiimonadaceae</taxon>
        <taxon>Kordiimonas</taxon>
    </lineage>
</organism>
<dbReference type="InterPro" id="IPR008471">
    <property type="entry name" value="MnmC-like_methylTransf"/>
</dbReference>
<dbReference type="GO" id="GO:0050660">
    <property type="term" value="F:flavin adenine dinucleotide binding"/>
    <property type="evidence" value="ECO:0007669"/>
    <property type="project" value="UniProtKB-UniRule"/>
</dbReference>
<dbReference type="NCBIfam" id="TIGR03197">
    <property type="entry name" value="MnmC_Cterm"/>
    <property type="match status" value="1"/>
</dbReference>
<evidence type="ECO:0000256" key="8">
    <source>
        <dbReference type="ARBA" id="ARBA00023002"/>
    </source>
</evidence>
<evidence type="ECO:0000259" key="12">
    <source>
        <dbReference type="Pfam" id="PF01266"/>
    </source>
</evidence>
<keyword evidence="2 10" id="KW-0489">Methyltransferase</keyword>
<dbReference type="GO" id="GO:0004808">
    <property type="term" value="F:tRNA (5-methylaminomethyl-2-thiouridylate)(34)-methyltransferase activity"/>
    <property type="evidence" value="ECO:0007669"/>
    <property type="project" value="UniProtKB-EC"/>
</dbReference>
<dbReference type="OrthoDB" id="9786494at2"/>
<gene>
    <name evidence="10" type="primary">mnmC</name>
    <name evidence="14" type="ORF">SAMN04488071_2767</name>
</gene>
<keyword evidence="9 10" id="KW-0511">Multifunctional enzyme</keyword>
<reference evidence="14 15" key="1">
    <citation type="submission" date="2016-10" db="EMBL/GenBank/DDBJ databases">
        <authorList>
            <person name="de Groot N.N."/>
        </authorList>
    </citation>
    <scope>NUCLEOTIDE SEQUENCE [LARGE SCALE GENOMIC DNA]</scope>
    <source>
        <strain evidence="14 15">CGMCC 1.9109</strain>
    </source>
</reference>
<feature type="region of interest" description="Disordered" evidence="11">
    <location>
        <begin position="232"/>
        <end position="256"/>
    </location>
</feature>
<comment type="subcellular location">
    <subcellularLocation>
        <location evidence="10">Cytoplasm</location>
    </subcellularLocation>
</comment>
<keyword evidence="5 10" id="KW-0949">S-adenosyl-L-methionine</keyword>
<sequence length="636" mass="68671">MADEDVTKDQTTQLEWRGNAPVSKAFDDVYYSAENGLEETNFVFLSGIGAPDVWAGKDHFVVAETGFGTGLNFLATWKKWEESETEGRLTFISVEGYPLSEDALEEAHQTFPEIEPYAADLRAAWPPAAPGFHARSFANGKIRLILIFGQAAEAFARLNASVDAWYLDGFAPAKNPDMWSDALMDQIARLSHVGTRFATFTAAGFVKRALRDRGFLVEKTPGYGRKRERLVGEAQAPQDLDPQPTTRPEWADLGQPNEGSVAVVGAGIAGASVAAALQARGRRVTLISTPERPCASRVPAAILSPRFMRERTPAAEFFTSAYAYSCAFPAYRKAWAEVPGVHQLPKNAADADRLDEIRTALHWGNDWLSAADQGFLLPRGGSVDASLALEEVCSSVPQTQMTVAKIEKAGPVWRLLGEDGQVLTADIVVLATGIGTSDLLATDDCPELRPNRGQVELVGADAAPTLPLESIAYGGYVTAETAGFRTIGSTFDRMEAVSDSDHEPNKDDRLRILAMLDEIVGVKIAEDVVERSWAGVRATTADHLPFVGPVPKGGEARAQYAPLAKDAKLRGLGTPPLHDGLYMLAGLGSKGYQYGPILGDYLAAMICGDPLPLPDNLIAPLHPLRDLVRTLKRSKA</sequence>
<dbReference type="InterPro" id="IPR047785">
    <property type="entry name" value="tRNA_MNMC2"/>
</dbReference>
<dbReference type="Gene3D" id="3.50.50.60">
    <property type="entry name" value="FAD/NAD(P)-binding domain"/>
    <property type="match status" value="1"/>
</dbReference>
<keyword evidence="3 10" id="KW-0285">Flavoprotein</keyword>
<keyword evidence="4 10" id="KW-0808">Transferase</keyword>
<dbReference type="SUPFAM" id="SSF51905">
    <property type="entry name" value="FAD/NAD(P)-binding domain"/>
    <property type="match status" value="1"/>
</dbReference>
<dbReference type="InterPro" id="IPR023032">
    <property type="entry name" value="tRNA_MAMT_biosynth_bifunc_MnmC"/>
</dbReference>
<evidence type="ECO:0000256" key="4">
    <source>
        <dbReference type="ARBA" id="ARBA00022679"/>
    </source>
</evidence>
<dbReference type="Gene3D" id="3.30.9.10">
    <property type="entry name" value="D-Amino Acid Oxidase, subunit A, domain 2"/>
    <property type="match status" value="1"/>
</dbReference>
<accession>A0A1G7CE93</accession>
<protein>
    <recommendedName>
        <fullName evidence="10">tRNA 5-methylaminomethyl-2-thiouridine biosynthesis bifunctional protein MnmC</fullName>
        <shortName evidence="10">tRNA mnm(5)s(2)U biosynthesis bifunctional protein</shortName>
    </recommendedName>
    <domain>
        <recommendedName>
            <fullName evidence="10">tRNA (mnm(5)s(2)U34)-methyltransferase</fullName>
            <ecNumber evidence="10">2.1.1.61</ecNumber>
        </recommendedName>
    </domain>
    <domain>
        <recommendedName>
            <fullName evidence="10">FAD-dependent cmnm(5)s(2)U34 oxidoreductase</fullName>
            <ecNumber evidence="10">1.5.-.-</ecNumber>
        </recommendedName>
    </domain>
</protein>
<keyword evidence="6 10" id="KW-0819">tRNA processing</keyword>
<comment type="function">
    <text evidence="10">Catalyzes the last two steps in the biosynthesis of 5-methylaminomethyl-2-thiouridine (mnm(5)s(2)U) at the wobble position (U34) in tRNA. Catalyzes the FAD-dependent demodification of cmnm(5)s(2)U34 to nm(5)s(2)U34, followed by the transfer of a methyl group from S-adenosyl-L-methionine to nm(5)s(2)U34, to form mnm(5)s(2)U34.</text>
</comment>
<dbReference type="PANTHER" id="PTHR13847">
    <property type="entry name" value="SARCOSINE DEHYDROGENASE-RELATED"/>
    <property type="match status" value="1"/>
</dbReference>
<evidence type="ECO:0000256" key="2">
    <source>
        <dbReference type="ARBA" id="ARBA00022603"/>
    </source>
</evidence>
<feature type="region of interest" description="FAD-dependent cmnm(5)s(2)U34 oxidoreductase" evidence="10">
    <location>
        <begin position="264"/>
        <end position="636"/>
    </location>
</feature>
<feature type="domain" description="FAD dependent oxidoreductase" evidence="12">
    <location>
        <begin position="261"/>
        <end position="605"/>
    </location>
</feature>
<keyword evidence="7 10" id="KW-0274">FAD</keyword>
<evidence type="ECO:0000313" key="15">
    <source>
        <dbReference type="Proteomes" id="UP000183685"/>
    </source>
</evidence>
<feature type="domain" description="MnmC-like methyltransferase" evidence="13">
    <location>
        <begin position="113"/>
        <end position="233"/>
    </location>
</feature>
<evidence type="ECO:0000256" key="9">
    <source>
        <dbReference type="ARBA" id="ARBA00023268"/>
    </source>
</evidence>
<keyword evidence="1 10" id="KW-0963">Cytoplasm</keyword>
<comment type="cofactor">
    <cofactor evidence="10">
        <name>FAD</name>
        <dbReference type="ChEBI" id="CHEBI:57692"/>
    </cofactor>
</comment>
<proteinExistence type="inferred from homology"/>
<evidence type="ECO:0000256" key="3">
    <source>
        <dbReference type="ARBA" id="ARBA00022630"/>
    </source>
</evidence>
<name>A0A1G7CE93_9PROT</name>
<dbReference type="InterPro" id="IPR029063">
    <property type="entry name" value="SAM-dependent_MTases_sf"/>
</dbReference>
<dbReference type="PANTHER" id="PTHR13847:SF283">
    <property type="entry name" value="TRNA 5-METHYLAMINOMETHYL-2-THIOURIDINE BIOSYNTHESIS BIFUNCTIONAL PROTEIN MNMC"/>
    <property type="match status" value="1"/>
</dbReference>
<dbReference type="GO" id="GO:0032259">
    <property type="term" value="P:methylation"/>
    <property type="evidence" value="ECO:0007669"/>
    <property type="project" value="UniProtKB-KW"/>
</dbReference>
<dbReference type="Pfam" id="PF01266">
    <property type="entry name" value="DAO"/>
    <property type="match status" value="1"/>
</dbReference>
<evidence type="ECO:0000256" key="5">
    <source>
        <dbReference type="ARBA" id="ARBA00022691"/>
    </source>
</evidence>
<dbReference type="Gene3D" id="3.40.50.150">
    <property type="entry name" value="Vaccinia Virus protein VP39"/>
    <property type="match status" value="1"/>
</dbReference>
<dbReference type="EC" id="1.5.-.-" evidence="10"/>
<feature type="region of interest" description="tRNA (mnm(5)s(2)U34)-methyltransferase" evidence="10">
    <location>
        <begin position="1"/>
        <end position="235"/>
    </location>
</feature>
<dbReference type="GO" id="GO:0016645">
    <property type="term" value="F:oxidoreductase activity, acting on the CH-NH group of donors"/>
    <property type="evidence" value="ECO:0007669"/>
    <property type="project" value="InterPro"/>
</dbReference>
<keyword evidence="15" id="KW-1185">Reference proteome</keyword>